<dbReference type="KEGG" id="rxy:Rxyl_0713"/>
<feature type="domain" description="Glycosyl transferase family 1" evidence="3">
    <location>
        <begin position="214"/>
        <end position="368"/>
    </location>
</feature>
<gene>
    <name evidence="5" type="ordered locus">Rxyl_0713</name>
</gene>
<evidence type="ECO:0000313" key="6">
    <source>
        <dbReference type="Proteomes" id="UP000006637"/>
    </source>
</evidence>
<evidence type="ECO:0000259" key="4">
    <source>
        <dbReference type="Pfam" id="PF13439"/>
    </source>
</evidence>
<dbReference type="CAZy" id="GT4">
    <property type="family name" value="Glycosyltransferase Family 4"/>
</dbReference>
<dbReference type="Gene3D" id="3.40.50.2000">
    <property type="entry name" value="Glycogen Phosphorylase B"/>
    <property type="match status" value="2"/>
</dbReference>
<proteinExistence type="predicted"/>
<dbReference type="PANTHER" id="PTHR12526:SF635">
    <property type="entry name" value="GLYCOSYL TRANSFERASE GROUP 1"/>
    <property type="match status" value="1"/>
</dbReference>
<keyword evidence="2 5" id="KW-0808">Transferase</keyword>
<protein>
    <submittedName>
        <fullName evidence="5">Glycosyl transferase, group 1</fullName>
    </submittedName>
</protein>
<dbReference type="InterPro" id="IPR028098">
    <property type="entry name" value="Glyco_trans_4-like_N"/>
</dbReference>
<feature type="domain" description="Glycosyltransferase subfamily 4-like N-terminal" evidence="4">
    <location>
        <begin position="22"/>
        <end position="197"/>
    </location>
</feature>
<dbReference type="Pfam" id="PF00534">
    <property type="entry name" value="Glycos_transf_1"/>
    <property type="match status" value="1"/>
</dbReference>
<evidence type="ECO:0000256" key="2">
    <source>
        <dbReference type="ARBA" id="ARBA00022679"/>
    </source>
</evidence>
<organism evidence="5 6">
    <name type="scientific">Rubrobacter xylanophilus (strain DSM 9941 / JCM 11954 / NBRC 16129 / PRD-1)</name>
    <dbReference type="NCBI Taxonomy" id="266117"/>
    <lineage>
        <taxon>Bacteria</taxon>
        <taxon>Bacillati</taxon>
        <taxon>Actinomycetota</taxon>
        <taxon>Rubrobacteria</taxon>
        <taxon>Rubrobacterales</taxon>
        <taxon>Rubrobacteraceae</taxon>
        <taxon>Rubrobacter</taxon>
    </lineage>
</organism>
<dbReference type="SUPFAM" id="SSF53756">
    <property type="entry name" value="UDP-Glycosyltransferase/glycogen phosphorylase"/>
    <property type="match status" value="1"/>
</dbReference>
<dbReference type="AlphaFoldDB" id="Q1AY45"/>
<dbReference type="PhylomeDB" id="Q1AY45"/>
<evidence type="ECO:0000259" key="3">
    <source>
        <dbReference type="Pfam" id="PF00534"/>
    </source>
</evidence>
<dbReference type="Proteomes" id="UP000006637">
    <property type="component" value="Chromosome"/>
</dbReference>
<evidence type="ECO:0000313" key="5">
    <source>
        <dbReference type="EMBL" id="ABG03683.1"/>
    </source>
</evidence>
<dbReference type="GO" id="GO:0016757">
    <property type="term" value="F:glycosyltransferase activity"/>
    <property type="evidence" value="ECO:0007669"/>
    <property type="project" value="UniProtKB-KW"/>
</dbReference>
<evidence type="ECO:0000256" key="1">
    <source>
        <dbReference type="ARBA" id="ARBA00022676"/>
    </source>
</evidence>
<dbReference type="RefSeq" id="WP_011563701.1">
    <property type="nucleotide sequence ID" value="NC_008148.1"/>
</dbReference>
<dbReference type="Pfam" id="PF13439">
    <property type="entry name" value="Glyco_transf_4"/>
    <property type="match status" value="1"/>
</dbReference>
<dbReference type="STRING" id="266117.Rxyl_0713"/>
<dbReference type="PANTHER" id="PTHR12526">
    <property type="entry name" value="GLYCOSYLTRANSFERASE"/>
    <property type="match status" value="1"/>
</dbReference>
<reference evidence="5 6" key="1">
    <citation type="submission" date="2006-06" db="EMBL/GenBank/DDBJ databases">
        <title>Complete sequence of Rubrobacter xylanophilus DSM 9941.</title>
        <authorList>
            <consortium name="US DOE Joint Genome Institute"/>
            <person name="Copeland A."/>
            <person name="Lucas S."/>
            <person name="Lapidus A."/>
            <person name="Barry K."/>
            <person name="Detter J.C."/>
            <person name="Glavina del Rio T."/>
            <person name="Hammon N."/>
            <person name="Israni S."/>
            <person name="Dalin E."/>
            <person name="Tice H."/>
            <person name="Pitluck S."/>
            <person name="Munk A.C."/>
            <person name="Brettin T."/>
            <person name="Bruce D."/>
            <person name="Han C."/>
            <person name="Tapia R."/>
            <person name="Gilna P."/>
            <person name="Schmutz J."/>
            <person name="Larimer F."/>
            <person name="Land M."/>
            <person name="Hauser L."/>
            <person name="Kyrpides N."/>
            <person name="Lykidis A."/>
            <person name="da Costa M.S."/>
            <person name="Rainey F.A."/>
            <person name="Empadinhas N."/>
            <person name="Jolivet E."/>
            <person name="Battista J.R."/>
            <person name="Richardson P."/>
        </authorList>
    </citation>
    <scope>NUCLEOTIDE SEQUENCE [LARGE SCALE GENOMIC DNA]</scope>
    <source>
        <strain evidence="6">DSM 9941 / NBRC 16129 / PRD-1</strain>
    </source>
</reference>
<name>Q1AY45_RUBXD</name>
<accession>Q1AY45</accession>
<dbReference type="OrthoDB" id="9810929at2"/>
<keyword evidence="6" id="KW-1185">Reference proteome</keyword>
<sequence length="405" mass="43459">MRIAMVSEHASPLAALGGVDAGGQNVHVAALSRELGRRGADVVVYTRREDPAAPRRVRLAPRVFVEHVDAGPPEPVPKDSLLPYMDAFAARLRRAWERWRPDVVHAHFWMSGRASLAAAGPLGLPVVQTFHALGVVKKRHQGPKDTSPPGRIEEEREIIRRADHIVATCSDEVFELRRLGAEPGRVSVVPCGVDLGRFAPAGPSEERHPALRRLVIVSRLVERKGIGNAICALARLPDAELVVAGGPPASELASDPEARRFGALARRLGVEGRVRLLGRVDHARVPALLRSADVAVCVPWYEPFGIVPLEAMACGVPVVASAVGGLVDSVVHGETGLLVPPRDPEELARALRSLLADPERRRAFGEAGVRRARSRYGWPRIAAQTLEVYRGLSGGAGAARGGAAR</sequence>
<dbReference type="InterPro" id="IPR001296">
    <property type="entry name" value="Glyco_trans_1"/>
</dbReference>
<dbReference type="EMBL" id="CP000386">
    <property type="protein sequence ID" value="ABG03683.1"/>
    <property type="molecule type" value="Genomic_DNA"/>
</dbReference>
<dbReference type="eggNOG" id="COG0438">
    <property type="taxonomic scope" value="Bacteria"/>
</dbReference>
<keyword evidence="1" id="KW-0328">Glycosyltransferase</keyword>
<dbReference type="HOGENOM" id="CLU_009583_2_3_11"/>